<evidence type="ECO:0000256" key="3">
    <source>
        <dbReference type="ARBA" id="ARBA00022475"/>
    </source>
</evidence>
<dbReference type="PANTHER" id="PTHR42982">
    <property type="entry name" value="SEC-INDEPENDENT PROTEIN TRANSLOCASE PROTEIN TATA"/>
    <property type="match status" value="1"/>
</dbReference>
<dbReference type="InterPro" id="IPR006312">
    <property type="entry name" value="TatA/E"/>
</dbReference>
<comment type="caution">
    <text evidence="12">The sequence shown here is derived from an EMBL/GenBank/DDBJ whole genome shotgun (WGS) entry which is preliminary data.</text>
</comment>
<evidence type="ECO:0000313" key="12">
    <source>
        <dbReference type="EMBL" id="RED16399.1"/>
    </source>
</evidence>
<reference evidence="12 13" key="1">
    <citation type="submission" date="2018-07" db="EMBL/GenBank/DDBJ databases">
        <title>Genomic Encyclopedia of Type Strains, Phase IV (KMG-IV): sequencing the most valuable type-strain genomes for metagenomic binning, comparative biology and taxonomic classification.</title>
        <authorList>
            <person name="Goeker M."/>
        </authorList>
    </citation>
    <scope>NUCLEOTIDE SEQUENCE [LARGE SCALE GENOMIC DNA]</scope>
    <source>
        <strain evidence="12 13">DSM 26725</strain>
    </source>
</reference>
<evidence type="ECO:0000313" key="13">
    <source>
        <dbReference type="Proteomes" id="UP000256310"/>
    </source>
</evidence>
<dbReference type="EMBL" id="QRDP01000004">
    <property type="protein sequence ID" value="RED16399.1"/>
    <property type="molecule type" value="Genomic_DNA"/>
</dbReference>
<comment type="subcellular location">
    <subcellularLocation>
        <location evidence="1 10">Cell membrane</location>
        <topology evidence="1 10">Single-pass membrane protein</topology>
    </subcellularLocation>
</comment>
<dbReference type="PANTHER" id="PTHR42982:SF1">
    <property type="entry name" value="SEC-INDEPENDENT PROTEIN TRANSLOCASE PROTEIN TATA"/>
    <property type="match status" value="1"/>
</dbReference>
<evidence type="ECO:0000256" key="5">
    <source>
        <dbReference type="ARBA" id="ARBA00022692"/>
    </source>
</evidence>
<name>A0A3D9FF51_9SPHN</name>
<comment type="similarity">
    <text evidence="10">Belongs to the TatA/E family.</text>
</comment>
<keyword evidence="4" id="KW-0997">Cell inner membrane</keyword>
<evidence type="ECO:0000256" key="8">
    <source>
        <dbReference type="ARBA" id="ARBA00023010"/>
    </source>
</evidence>
<dbReference type="Proteomes" id="UP000256310">
    <property type="component" value="Unassembled WGS sequence"/>
</dbReference>
<keyword evidence="7 10" id="KW-1133">Transmembrane helix</keyword>
<keyword evidence="6 10" id="KW-0653">Protein transport</keyword>
<dbReference type="NCBIfam" id="TIGR01411">
    <property type="entry name" value="tatAE"/>
    <property type="match status" value="1"/>
</dbReference>
<keyword evidence="9 10" id="KW-0472">Membrane</keyword>
<evidence type="ECO:0000256" key="9">
    <source>
        <dbReference type="ARBA" id="ARBA00023136"/>
    </source>
</evidence>
<accession>A0A3D9FF51</accession>
<comment type="subunit">
    <text evidence="10">The Tat system comprises two distinct complexes: a TatABC complex, containing multiple copies of TatA, TatB and TatC subunits, and a separate TatA complex, containing only TatA subunits. Substrates initially bind to the TatABC complex, which probably triggers association of the separate TatA complex to form the active translocon.</text>
</comment>
<evidence type="ECO:0000256" key="2">
    <source>
        <dbReference type="ARBA" id="ARBA00022448"/>
    </source>
</evidence>
<dbReference type="AlphaFoldDB" id="A0A3D9FF51"/>
<feature type="region of interest" description="Disordered" evidence="11">
    <location>
        <begin position="39"/>
        <end position="83"/>
    </location>
</feature>
<gene>
    <name evidence="10" type="primary">tatA</name>
    <name evidence="12" type="ORF">DFR46_1422</name>
</gene>
<evidence type="ECO:0000256" key="6">
    <source>
        <dbReference type="ARBA" id="ARBA00022927"/>
    </source>
</evidence>
<keyword evidence="13" id="KW-1185">Reference proteome</keyword>
<dbReference type="GO" id="GO:0033281">
    <property type="term" value="C:TAT protein transport complex"/>
    <property type="evidence" value="ECO:0007669"/>
    <property type="project" value="UniProtKB-UniRule"/>
</dbReference>
<evidence type="ECO:0000256" key="1">
    <source>
        <dbReference type="ARBA" id="ARBA00004162"/>
    </source>
</evidence>
<keyword evidence="2 10" id="KW-0813">Transport</keyword>
<comment type="function">
    <text evidence="10">Part of the twin-arginine translocation (Tat) system that transports large folded proteins containing a characteristic twin-arginine motif in their signal peptide across membranes. TatA could form the protein-conducting channel of the Tat system.</text>
</comment>
<dbReference type="Pfam" id="PF02416">
    <property type="entry name" value="TatA_B_E"/>
    <property type="match status" value="1"/>
</dbReference>
<protein>
    <recommendedName>
        <fullName evidence="10">Sec-independent protein translocase protein TatA</fullName>
    </recommendedName>
</protein>
<keyword evidence="5 10" id="KW-0812">Transmembrane</keyword>
<organism evidence="12 13">
    <name type="scientific">Parasphingopyxis lamellibrachiae</name>
    <dbReference type="NCBI Taxonomy" id="680125"/>
    <lineage>
        <taxon>Bacteria</taxon>
        <taxon>Pseudomonadati</taxon>
        <taxon>Pseudomonadota</taxon>
        <taxon>Alphaproteobacteria</taxon>
        <taxon>Sphingomonadales</taxon>
        <taxon>Sphingomonadaceae</taxon>
        <taxon>Parasphingopyxis</taxon>
    </lineage>
</organism>
<evidence type="ECO:0000256" key="7">
    <source>
        <dbReference type="ARBA" id="ARBA00022989"/>
    </source>
</evidence>
<evidence type="ECO:0000256" key="10">
    <source>
        <dbReference type="HAMAP-Rule" id="MF_00236"/>
    </source>
</evidence>
<dbReference type="Gene3D" id="1.20.5.3310">
    <property type="match status" value="1"/>
</dbReference>
<dbReference type="GO" id="GO:0008320">
    <property type="term" value="F:protein transmembrane transporter activity"/>
    <property type="evidence" value="ECO:0007669"/>
    <property type="project" value="UniProtKB-UniRule"/>
</dbReference>
<dbReference type="HAMAP" id="MF_00236">
    <property type="entry name" value="TatA_E"/>
    <property type="match status" value="1"/>
</dbReference>
<keyword evidence="3 10" id="KW-1003">Cell membrane</keyword>
<dbReference type="GO" id="GO:0043953">
    <property type="term" value="P:protein transport by the Tat complex"/>
    <property type="evidence" value="ECO:0007669"/>
    <property type="project" value="UniProtKB-UniRule"/>
</dbReference>
<feature type="compositionally biased region" description="Low complexity" evidence="11">
    <location>
        <begin position="50"/>
        <end position="75"/>
    </location>
</feature>
<proteinExistence type="inferred from homology"/>
<evidence type="ECO:0000256" key="4">
    <source>
        <dbReference type="ARBA" id="ARBA00022519"/>
    </source>
</evidence>
<evidence type="ECO:0000256" key="11">
    <source>
        <dbReference type="SAM" id="MobiDB-lite"/>
    </source>
</evidence>
<sequence length="83" mass="8599">MSPGIWQIAIVAIVIIVLFGRGRISGMMGDLGKGITSFKRGLKDTDESDTSASSSEAPRISSSPPATPASETTVEATREDSAS</sequence>
<dbReference type="RefSeq" id="WP_116235808.1">
    <property type="nucleotide sequence ID" value="NZ_QRDP01000004.1"/>
</dbReference>
<feature type="transmembrane region" description="Helical" evidence="10">
    <location>
        <begin position="6"/>
        <end position="24"/>
    </location>
</feature>
<dbReference type="InterPro" id="IPR003369">
    <property type="entry name" value="TatA/B/E"/>
</dbReference>
<keyword evidence="8 10" id="KW-0811">Translocation</keyword>